<proteinExistence type="predicted"/>
<dbReference type="AlphaFoldDB" id="A0A2P4XGU9"/>
<accession>A0A2P4XGU9</accession>
<feature type="domain" description="Integrase zinc-binding" evidence="1">
    <location>
        <begin position="173"/>
        <end position="219"/>
    </location>
</feature>
<reference evidence="2 3" key="1">
    <citation type="journal article" date="2017" name="Genome Biol. Evol.">
        <title>Phytophthora megakarya and P. palmivora, closely related causal agents of cacao black pod rot, underwent increases in genome sizes and gene numbers by different mechanisms.</title>
        <authorList>
            <person name="Ali S.S."/>
            <person name="Shao J."/>
            <person name="Lary D.J."/>
            <person name="Kronmiller B."/>
            <person name="Shen D."/>
            <person name="Strem M.D."/>
            <person name="Amoako-Attah I."/>
            <person name="Akrofi A.Y."/>
            <person name="Begoude B.A."/>
            <person name="Ten Hoopen G.M."/>
            <person name="Coulibaly K."/>
            <person name="Kebe B.I."/>
            <person name="Melnick R.L."/>
            <person name="Guiltinan M.J."/>
            <person name="Tyler B.M."/>
            <person name="Meinhardt L.W."/>
            <person name="Bailey B.A."/>
        </authorList>
    </citation>
    <scope>NUCLEOTIDE SEQUENCE [LARGE SCALE GENOMIC DNA]</scope>
    <source>
        <strain evidence="3">sbr112.9</strain>
    </source>
</reference>
<evidence type="ECO:0000259" key="1">
    <source>
        <dbReference type="Pfam" id="PF17921"/>
    </source>
</evidence>
<dbReference type="InterPro" id="IPR043128">
    <property type="entry name" value="Rev_trsase/Diguanyl_cyclase"/>
</dbReference>
<organism evidence="2 3">
    <name type="scientific">Phytophthora palmivora</name>
    <dbReference type="NCBI Taxonomy" id="4796"/>
    <lineage>
        <taxon>Eukaryota</taxon>
        <taxon>Sar</taxon>
        <taxon>Stramenopiles</taxon>
        <taxon>Oomycota</taxon>
        <taxon>Peronosporomycetes</taxon>
        <taxon>Peronosporales</taxon>
        <taxon>Peronosporaceae</taxon>
        <taxon>Phytophthora</taxon>
    </lineage>
</organism>
<gene>
    <name evidence="2" type="ORF">PHPALM_19643</name>
</gene>
<dbReference type="Proteomes" id="UP000237271">
    <property type="component" value="Unassembled WGS sequence"/>
</dbReference>
<dbReference type="InterPro" id="IPR041588">
    <property type="entry name" value="Integrase_H2C2"/>
</dbReference>
<dbReference type="OrthoDB" id="123893at2759"/>
<keyword evidence="3" id="KW-1185">Reference proteome</keyword>
<dbReference type="EMBL" id="NCKW01011053">
    <property type="protein sequence ID" value="POM64782.1"/>
    <property type="molecule type" value="Genomic_DNA"/>
</dbReference>
<name>A0A2P4XGU9_9STRA</name>
<evidence type="ECO:0000313" key="2">
    <source>
        <dbReference type="EMBL" id="POM64782.1"/>
    </source>
</evidence>
<protein>
    <recommendedName>
        <fullName evidence="1">Integrase zinc-binding domain-containing protein</fullName>
    </recommendedName>
</protein>
<dbReference type="Gene3D" id="3.30.70.270">
    <property type="match status" value="1"/>
</dbReference>
<sequence length="282" mass="32287">MHPPTTVGELQQFICATNWMRSSLDDYARTIQPLQQCFNLALDGKRKTKRGAAGVSIQLSVLELEVLTCKCDTFIGAQQHWDVTEKESRSKAHIKGEQNVWADLISHWGGVQDKAVKRFKCVTRMQTAKTKHQVLRPLDCDSFGWPTLKQIAATQKAHYRDTPQDFETSVDEVRRCHAHCGLQGHRGENVMLHHIKRIFTLNNMRLRIHRFLKNCILCHHGGKVIPRQWGPLFRSGARSRAINETFCRRFGVPTTWTSDNAQHFESEVSDLVSKAMTSKQDL</sequence>
<evidence type="ECO:0000313" key="3">
    <source>
        <dbReference type="Proteomes" id="UP000237271"/>
    </source>
</evidence>
<dbReference type="Pfam" id="PF17921">
    <property type="entry name" value="Integrase_H2C2"/>
    <property type="match status" value="1"/>
</dbReference>
<comment type="caution">
    <text evidence="2">The sequence shown here is derived from an EMBL/GenBank/DDBJ whole genome shotgun (WGS) entry which is preliminary data.</text>
</comment>